<dbReference type="Pfam" id="PF00697">
    <property type="entry name" value="PRAI"/>
    <property type="match status" value="1"/>
</dbReference>
<gene>
    <name evidence="9" type="primary">trpF</name>
    <name evidence="11" type="ORF">AA15669_2034</name>
</gene>
<dbReference type="PANTHER" id="PTHR42894:SF1">
    <property type="entry name" value="N-(5'-PHOSPHORIBOSYL)ANTHRANILATE ISOMERASE"/>
    <property type="match status" value="1"/>
</dbReference>
<comment type="caution">
    <text evidence="11">The sequence shown here is derived from an EMBL/GenBank/DDBJ whole genome shotgun (WGS) entry which is preliminary data.</text>
</comment>
<dbReference type="PANTHER" id="PTHR42894">
    <property type="entry name" value="N-(5'-PHOSPHORIBOSYL)ANTHRANILATE ISOMERASE"/>
    <property type="match status" value="1"/>
</dbReference>
<evidence type="ECO:0000256" key="1">
    <source>
        <dbReference type="ARBA" id="ARBA00001164"/>
    </source>
</evidence>
<keyword evidence="12" id="KW-1185">Reference proteome</keyword>
<evidence type="ECO:0000256" key="8">
    <source>
        <dbReference type="ARBA" id="ARBA00023235"/>
    </source>
</evidence>
<name>A0ABQ0P1F5_9PROT</name>
<keyword evidence="5 9" id="KW-0028">Amino-acid biosynthesis</keyword>
<proteinExistence type="inferred from homology"/>
<protein>
    <recommendedName>
        <fullName evidence="4 9">N-(5'-phosphoribosyl)anthranilate isomerase</fullName>
        <shortName evidence="9">PRAI</shortName>
        <ecNumber evidence="3 9">5.3.1.24</ecNumber>
    </recommendedName>
</protein>
<organism evidence="11 12">
    <name type="scientific">Saccharibacter floricola DSM 15669</name>
    <dbReference type="NCBI Taxonomy" id="1123227"/>
    <lineage>
        <taxon>Bacteria</taxon>
        <taxon>Pseudomonadati</taxon>
        <taxon>Pseudomonadota</taxon>
        <taxon>Alphaproteobacteria</taxon>
        <taxon>Acetobacterales</taxon>
        <taxon>Acetobacteraceae</taxon>
        <taxon>Saccharibacter</taxon>
    </lineage>
</organism>
<accession>A0ABQ0P1F5</accession>
<evidence type="ECO:0000256" key="9">
    <source>
        <dbReference type="HAMAP-Rule" id="MF_00135"/>
    </source>
</evidence>
<keyword evidence="7 9" id="KW-0057">Aromatic amino acid biosynthesis</keyword>
<evidence type="ECO:0000256" key="2">
    <source>
        <dbReference type="ARBA" id="ARBA00004664"/>
    </source>
</evidence>
<evidence type="ECO:0000313" key="12">
    <source>
        <dbReference type="Proteomes" id="UP001062901"/>
    </source>
</evidence>
<evidence type="ECO:0000313" key="11">
    <source>
        <dbReference type="EMBL" id="GBQ09049.1"/>
    </source>
</evidence>
<dbReference type="EC" id="5.3.1.24" evidence="3 9"/>
<comment type="similarity">
    <text evidence="9">Belongs to the TrpF family.</text>
</comment>
<feature type="domain" description="N-(5'phosphoribosyl) anthranilate isomerase (PRAI)" evidence="10">
    <location>
        <begin position="3"/>
        <end position="149"/>
    </location>
</feature>
<dbReference type="EMBL" id="BAQD01000147">
    <property type="protein sequence ID" value="GBQ09049.1"/>
    <property type="molecule type" value="Genomic_DNA"/>
</dbReference>
<evidence type="ECO:0000256" key="3">
    <source>
        <dbReference type="ARBA" id="ARBA00012572"/>
    </source>
</evidence>
<dbReference type="InterPro" id="IPR011060">
    <property type="entry name" value="RibuloseP-bd_barrel"/>
</dbReference>
<dbReference type="GO" id="GO:0016853">
    <property type="term" value="F:isomerase activity"/>
    <property type="evidence" value="ECO:0007669"/>
    <property type="project" value="UniProtKB-KW"/>
</dbReference>
<dbReference type="InterPro" id="IPR013785">
    <property type="entry name" value="Aldolase_TIM"/>
</dbReference>
<dbReference type="HAMAP" id="MF_00135">
    <property type="entry name" value="PRAI"/>
    <property type="match status" value="1"/>
</dbReference>
<comment type="pathway">
    <text evidence="2 9">Amino-acid biosynthesis; L-tryptophan biosynthesis; L-tryptophan from chorismate: step 3/5.</text>
</comment>
<keyword evidence="8 9" id="KW-0413">Isomerase</keyword>
<keyword evidence="6 9" id="KW-0822">Tryptophan biosynthesis</keyword>
<reference evidence="11" key="1">
    <citation type="submission" date="2013-04" db="EMBL/GenBank/DDBJ databases">
        <title>The genome sequencing project of 58 acetic acid bacteria.</title>
        <authorList>
            <person name="Okamoto-Kainuma A."/>
            <person name="Ishikawa M."/>
            <person name="Umino S."/>
            <person name="Koizumi Y."/>
            <person name="Shiwa Y."/>
            <person name="Yoshikawa H."/>
            <person name="Matsutani M."/>
            <person name="Matsushita K."/>
        </authorList>
    </citation>
    <scope>NUCLEOTIDE SEQUENCE</scope>
    <source>
        <strain evidence="11">DSM 15669</strain>
    </source>
</reference>
<evidence type="ECO:0000256" key="7">
    <source>
        <dbReference type="ARBA" id="ARBA00023141"/>
    </source>
</evidence>
<evidence type="ECO:0000259" key="10">
    <source>
        <dbReference type="Pfam" id="PF00697"/>
    </source>
</evidence>
<comment type="catalytic activity">
    <reaction evidence="1 9">
        <text>N-(5-phospho-beta-D-ribosyl)anthranilate = 1-(2-carboxyphenylamino)-1-deoxy-D-ribulose 5-phosphate</text>
        <dbReference type="Rhea" id="RHEA:21540"/>
        <dbReference type="ChEBI" id="CHEBI:18277"/>
        <dbReference type="ChEBI" id="CHEBI:58613"/>
        <dbReference type="EC" id="5.3.1.24"/>
    </reaction>
</comment>
<dbReference type="Gene3D" id="3.20.20.70">
    <property type="entry name" value="Aldolase class I"/>
    <property type="match status" value="1"/>
</dbReference>
<dbReference type="Proteomes" id="UP001062901">
    <property type="component" value="Unassembled WGS sequence"/>
</dbReference>
<dbReference type="InterPro" id="IPR001240">
    <property type="entry name" value="PRAI_dom"/>
</dbReference>
<evidence type="ECO:0000256" key="4">
    <source>
        <dbReference type="ARBA" id="ARBA00022272"/>
    </source>
</evidence>
<dbReference type="SUPFAM" id="SSF51366">
    <property type="entry name" value="Ribulose-phoshate binding barrel"/>
    <property type="match status" value="1"/>
</dbReference>
<dbReference type="CDD" id="cd00405">
    <property type="entry name" value="PRAI"/>
    <property type="match status" value="1"/>
</dbReference>
<evidence type="ECO:0000256" key="6">
    <source>
        <dbReference type="ARBA" id="ARBA00022822"/>
    </source>
</evidence>
<evidence type="ECO:0000256" key="5">
    <source>
        <dbReference type="ARBA" id="ARBA00022605"/>
    </source>
</evidence>
<sequence>MRVGLFVRPTFDEIAHILNVVPLDILQLYTSVEEALSFRKHFNLPVWQAHGIRHKSDLPTSSDNLPDGFIIEAPADKNDTRPGGLGKRFDWALTQEWRSPLPWLLAGGLTPDNVREAIATSNAPAVDVSSGVESAPGQKSALLLEKFIEIAHNRGCTLK</sequence>
<dbReference type="InterPro" id="IPR044643">
    <property type="entry name" value="TrpF_fam"/>
</dbReference>